<comment type="caution">
    <text evidence="2">The sequence shown here is derived from an EMBL/GenBank/DDBJ whole genome shotgun (WGS) entry which is preliminary data.</text>
</comment>
<dbReference type="AlphaFoldDB" id="A0A4Q7JBX2"/>
<keyword evidence="1" id="KW-1133">Transmembrane helix</keyword>
<evidence type="ECO:0000313" key="3">
    <source>
        <dbReference type="Proteomes" id="UP000292003"/>
    </source>
</evidence>
<evidence type="ECO:0000313" key="2">
    <source>
        <dbReference type="EMBL" id="RZQ64608.1"/>
    </source>
</evidence>
<accession>A0A4Q7JBX2</accession>
<name>A0A4Q7JBX2_9PSEU</name>
<dbReference type="EMBL" id="SFCC01000003">
    <property type="protein sequence ID" value="RZQ64608.1"/>
    <property type="molecule type" value="Genomic_DNA"/>
</dbReference>
<keyword evidence="1" id="KW-0472">Membrane</keyword>
<dbReference type="RefSeq" id="WP_130474407.1">
    <property type="nucleotide sequence ID" value="NZ_SFCC01000003.1"/>
</dbReference>
<evidence type="ECO:0000256" key="1">
    <source>
        <dbReference type="SAM" id="Phobius"/>
    </source>
</evidence>
<proteinExistence type="predicted"/>
<gene>
    <name evidence="2" type="ORF">EWH70_06815</name>
</gene>
<keyword evidence="1" id="KW-0812">Transmembrane</keyword>
<protein>
    <submittedName>
        <fullName evidence="2">Alkaline shock response membrane anchor protein AmaP</fullName>
    </submittedName>
</protein>
<reference evidence="2 3" key="1">
    <citation type="submission" date="2019-02" db="EMBL/GenBank/DDBJ databases">
        <title>Draft genome sequence of Amycolatopsis sp. 8-3EHSu isolated from roots of Suaeda maritima.</title>
        <authorList>
            <person name="Duangmal K."/>
            <person name="Chantavorakit T."/>
        </authorList>
    </citation>
    <scope>NUCLEOTIDE SEQUENCE [LARGE SCALE GENOMIC DNA]</scope>
    <source>
        <strain evidence="2 3">8-3EHSu</strain>
    </source>
</reference>
<organism evidence="2 3">
    <name type="scientific">Amycolatopsis suaedae</name>
    <dbReference type="NCBI Taxonomy" id="2510978"/>
    <lineage>
        <taxon>Bacteria</taxon>
        <taxon>Bacillati</taxon>
        <taxon>Actinomycetota</taxon>
        <taxon>Actinomycetes</taxon>
        <taxon>Pseudonocardiales</taxon>
        <taxon>Pseudonocardiaceae</taxon>
        <taxon>Amycolatopsis</taxon>
    </lineage>
</organism>
<dbReference type="Proteomes" id="UP000292003">
    <property type="component" value="Unassembled WGS sequence"/>
</dbReference>
<sequence>MSGLNRPARLNRALLSLFGLILLAAGGFAAATYFGVLTVVNPASPLVPGTARPPGWVLYLTAAVAIVAGLLLLRWSLAQLAGKPKTRTWHIENDPAKGRTELAASTAVEPFVAEVSAYPGVHTAQATLTGDRDAPTLVLVITTTQDGDLATIRDHLTTEGLPRLRGALDLDTLPVRTEFRFTTRPEARAV</sequence>
<keyword evidence="3" id="KW-1185">Reference proteome</keyword>
<feature type="transmembrane region" description="Helical" evidence="1">
    <location>
        <begin position="56"/>
        <end position="77"/>
    </location>
</feature>
<dbReference type="OrthoDB" id="3363827at2"/>